<feature type="compositionally biased region" description="Polar residues" evidence="1">
    <location>
        <begin position="256"/>
        <end position="266"/>
    </location>
</feature>
<feature type="compositionally biased region" description="Polar residues" evidence="1">
    <location>
        <begin position="577"/>
        <end position="588"/>
    </location>
</feature>
<dbReference type="EMBL" id="NBNE01003993">
    <property type="protein sequence ID" value="OWZ06371.1"/>
    <property type="molecule type" value="Genomic_DNA"/>
</dbReference>
<proteinExistence type="predicted"/>
<organism evidence="2 3">
    <name type="scientific">Phytophthora megakarya</name>
    <dbReference type="NCBI Taxonomy" id="4795"/>
    <lineage>
        <taxon>Eukaryota</taxon>
        <taxon>Sar</taxon>
        <taxon>Stramenopiles</taxon>
        <taxon>Oomycota</taxon>
        <taxon>Peronosporomycetes</taxon>
        <taxon>Peronosporales</taxon>
        <taxon>Peronosporaceae</taxon>
        <taxon>Phytophthora</taxon>
    </lineage>
</organism>
<dbReference type="STRING" id="4795.A0A225VLC3"/>
<accession>A0A225VLC3</accession>
<name>A0A225VLC3_9STRA</name>
<evidence type="ECO:0000313" key="2">
    <source>
        <dbReference type="EMBL" id="OWZ06371.1"/>
    </source>
</evidence>
<dbReference type="AlphaFoldDB" id="A0A225VLC3"/>
<evidence type="ECO:0000313" key="3">
    <source>
        <dbReference type="Proteomes" id="UP000198211"/>
    </source>
</evidence>
<gene>
    <name evidence="2" type="ORF">PHMEG_00021383</name>
</gene>
<reference evidence="3" key="1">
    <citation type="submission" date="2017-03" db="EMBL/GenBank/DDBJ databases">
        <title>Phytopthora megakarya and P. palmivora, two closely related causual agents of cacao black pod achieved similar genome size and gene model numbers by different mechanisms.</title>
        <authorList>
            <person name="Ali S."/>
            <person name="Shao J."/>
            <person name="Larry D.J."/>
            <person name="Kronmiller B."/>
            <person name="Shen D."/>
            <person name="Strem M.D."/>
            <person name="Melnick R.L."/>
            <person name="Guiltinan M.J."/>
            <person name="Tyler B.M."/>
            <person name="Meinhardt L.W."/>
            <person name="Bailey B.A."/>
        </authorList>
    </citation>
    <scope>NUCLEOTIDE SEQUENCE [LARGE SCALE GENOMIC DNA]</scope>
    <source>
        <strain evidence="3">zdho120</strain>
    </source>
</reference>
<protein>
    <submittedName>
        <fullName evidence="2">Uncharacterized protein</fullName>
    </submittedName>
</protein>
<dbReference type="Proteomes" id="UP000198211">
    <property type="component" value="Unassembled WGS sequence"/>
</dbReference>
<comment type="caution">
    <text evidence="2">The sequence shown here is derived from an EMBL/GenBank/DDBJ whole genome shotgun (WGS) entry which is preliminary data.</text>
</comment>
<sequence>MPPESLLNALEEAITQQGNAADLRSIALREVQRARVPATLKLKLFIPAGQLARTHQLDEILAAINKDMQTATWTSAVSTLCDFIRIPGRGIRFTCTSSAMAAKLGGTAIRIFGSDYIIKAASVFDRMYFVDLKNVPSDLDDDTLYAYFTRLGLSPLVTPTYQVGALTSRDRTLWFNSLDCPKELMVDETTALREIFFEGFPNPVFVQHKLRALNVTPPSILERNAKQARERENIAPEIAPTQITQMGNKTPRGKSPSVSGKSNSTQLRVETLSTNTILDVAKPGFDAPFQEWAVVTSKISISNPRPVKTDTQYQIPQANGHDGRIVFGIPCTPTRYEIAFADPDDDDDAEDTDVDVYVGDKIVSAVPIKPTPDVGRVISAHSLLELPRTKMSRASLRSVADAIPTTFKDLQEPESRLATITAQPHALQSLVKDPSRTLDTTVTEHAVLRAYSGFPSTSHGTDTQLLPRIKMDFPQQIPSSNDILATLYPDPHKRDEAKSLALADLYLRVHAPLLYHDPIKVGALARMAKPSCLQYASYLLWSDEVLYALWSGDLGEHYDNHLPDHVELAIGLIASDNSSDNEMTGQEPTSEETEVPMTTSLL</sequence>
<feature type="region of interest" description="Disordered" evidence="1">
    <location>
        <begin position="577"/>
        <end position="602"/>
    </location>
</feature>
<dbReference type="OrthoDB" id="167202at2759"/>
<feature type="region of interest" description="Disordered" evidence="1">
    <location>
        <begin position="245"/>
        <end position="266"/>
    </location>
</feature>
<keyword evidence="3" id="KW-1185">Reference proteome</keyword>
<evidence type="ECO:0000256" key="1">
    <source>
        <dbReference type="SAM" id="MobiDB-lite"/>
    </source>
</evidence>